<keyword evidence="1" id="KW-0472">Membrane</keyword>
<dbReference type="InterPro" id="IPR029063">
    <property type="entry name" value="SAM-dependent_MTases_sf"/>
</dbReference>
<organism evidence="3">
    <name type="scientific">Ixodes ricinus</name>
    <name type="common">Common tick</name>
    <name type="synonym">Acarus ricinus</name>
    <dbReference type="NCBI Taxonomy" id="34613"/>
    <lineage>
        <taxon>Eukaryota</taxon>
        <taxon>Metazoa</taxon>
        <taxon>Ecdysozoa</taxon>
        <taxon>Arthropoda</taxon>
        <taxon>Chelicerata</taxon>
        <taxon>Arachnida</taxon>
        <taxon>Acari</taxon>
        <taxon>Parasitiformes</taxon>
        <taxon>Ixodida</taxon>
        <taxon>Ixodoidea</taxon>
        <taxon>Ixodidae</taxon>
        <taxon>Ixodinae</taxon>
        <taxon>Ixodes</taxon>
    </lineage>
</organism>
<evidence type="ECO:0000259" key="2">
    <source>
        <dbReference type="Pfam" id="PF08241"/>
    </source>
</evidence>
<sequence length="254" mass="28680">MGVGSTIVTYLVVPVTTATVLLLLMLKRSRKFQEVFSAHVFFPLVSPFFKSAFLGIRREIMQNLNNIESRDLELRLTDAIRVLEVGVGSGRNFDFVDRSIKYLAVDPNISVKAKFLDNQSKHSNVELESWILACGENMKDVPDDYVDAVVITHVLCSVLDARKVLGECKRVLVPGGKMLFMEHIGYPYNTWSLRLQRLVDPVWELLTCGCHLSRSTSNAIIESGFSELLLREVYLPIFPLLSRHIYGVATKSRS</sequence>
<keyword evidence="1" id="KW-1133">Transmembrane helix</keyword>
<dbReference type="PANTHER" id="PTHR45036:SF1">
    <property type="entry name" value="METHYLTRANSFERASE LIKE 7A"/>
    <property type="match status" value="1"/>
</dbReference>
<dbReference type="SUPFAM" id="SSF53335">
    <property type="entry name" value="S-adenosyl-L-methionine-dependent methyltransferases"/>
    <property type="match status" value="1"/>
</dbReference>
<dbReference type="InterPro" id="IPR013216">
    <property type="entry name" value="Methyltransf_11"/>
</dbReference>
<feature type="domain" description="Methyltransferase type 11" evidence="2">
    <location>
        <begin position="83"/>
        <end position="180"/>
    </location>
</feature>
<dbReference type="Pfam" id="PF08241">
    <property type="entry name" value="Methyltransf_11"/>
    <property type="match status" value="1"/>
</dbReference>
<dbReference type="PANTHER" id="PTHR45036">
    <property type="entry name" value="METHYLTRANSFERASE LIKE 7B"/>
    <property type="match status" value="1"/>
</dbReference>
<accession>A0A131Y5Z5</accession>
<name>A0A131Y5Z5_IXORI</name>
<feature type="transmembrane region" description="Helical" evidence="1">
    <location>
        <begin position="6"/>
        <end position="26"/>
    </location>
</feature>
<evidence type="ECO:0000313" key="3">
    <source>
        <dbReference type="EMBL" id="JAP74913.1"/>
    </source>
</evidence>
<dbReference type="CDD" id="cd02440">
    <property type="entry name" value="AdoMet_MTases"/>
    <property type="match status" value="1"/>
</dbReference>
<proteinExistence type="evidence at transcript level"/>
<dbReference type="AlphaFoldDB" id="A0A131Y5Z5"/>
<reference evidence="3" key="1">
    <citation type="submission" date="2016-02" db="EMBL/GenBank/DDBJ databases">
        <title>RNAseq analyses of the midgut from blood- or serum-fed Ixodes ricinus ticks.</title>
        <authorList>
            <person name="Perner J."/>
            <person name="Provaznik J."/>
            <person name="Schrenkova J."/>
            <person name="Urbanova V."/>
            <person name="Ribeiro J.M."/>
            <person name="Kopacek P."/>
        </authorList>
    </citation>
    <scope>NUCLEOTIDE SEQUENCE</scope>
    <source>
        <tissue evidence="3">Gut</tissue>
    </source>
</reference>
<dbReference type="EMBL" id="GEFM01000883">
    <property type="protein sequence ID" value="JAP74913.1"/>
    <property type="molecule type" value="mRNA"/>
</dbReference>
<protein>
    <recommendedName>
        <fullName evidence="2">Methyltransferase type 11 domain-containing protein</fullName>
    </recommendedName>
</protein>
<dbReference type="GO" id="GO:0008757">
    <property type="term" value="F:S-adenosylmethionine-dependent methyltransferase activity"/>
    <property type="evidence" value="ECO:0007669"/>
    <property type="project" value="InterPro"/>
</dbReference>
<evidence type="ECO:0000256" key="1">
    <source>
        <dbReference type="SAM" id="Phobius"/>
    </source>
</evidence>
<dbReference type="Gene3D" id="3.40.50.150">
    <property type="entry name" value="Vaccinia Virus protein VP39"/>
    <property type="match status" value="1"/>
</dbReference>
<dbReference type="InterPro" id="IPR052356">
    <property type="entry name" value="Thiol_S-MT"/>
</dbReference>
<keyword evidence="1" id="KW-0812">Transmembrane</keyword>